<feature type="transmembrane region" description="Helical" evidence="6">
    <location>
        <begin position="271"/>
        <end position="294"/>
    </location>
</feature>
<feature type="compositionally biased region" description="Polar residues" evidence="5">
    <location>
        <begin position="476"/>
        <end position="487"/>
    </location>
</feature>
<dbReference type="InParanoid" id="A0A7L4YPJ4"/>
<comment type="subcellular location">
    <subcellularLocation>
        <location evidence="1">Cell membrane</location>
        <topology evidence="1">Multi-pass membrane protein</topology>
    </subcellularLocation>
</comment>
<feature type="transmembrane region" description="Helical" evidence="6">
    <location>
        <begin position="334"/>
        <end position="357"/>
    </location>
</feature>
<keyword evidence="4 6" id="KW-0472">Membrane</keyword>
<evidence type="ECO:0000256" key="4">
    <source>
        <dbReference type="ARBA" id="ARBA00023136"/>
    </source>
</evidence>
<dbReference type="KEGG" id="eke:EK0264_10750"/>
<dbReference type="InterPro" id="IPR011701">
    <property type="entry name" value="MFS"/>
</dbReference>
<organism evidence="8 9">
    <name type="scientific">Epidermidibacterium keratini</name>
    <dbReference type="NCBI Taxonomy" id="1891644"/>
    <lineage>
        <taxon>Bacteria</taxon>
        <taxon>Bacillati</taxon>
        <taxon>Actinomycetota</taxon>
        <taxon>Actinomycetes</taxon>
        <taxon>Sporichthyales</taxon>
        <taxon>Sporichthyaceae</taxon>
        <taxon>Epidermidibacterium</taxon>
    </lineage>
</organism>
<dbReference type="EMBL" id="CP047156">
    <property type="protein sequence ID" value="QHC00719.1"/>
    <property type="molecule type" value="Genomic_DNA"/>
</dbReference>
<feature type="transmembrane region" description="Helical" evidence="6">
    <location>
        <begin position="115"/>
        <end position="133"/>
    </location>
</feature>
<dbReference type="PANTHER" id="PTHR23501:SF154">
    <property type="entry name" value="MULTIDRUG-EFFLUX TRANSPORTER RV1634-RELATED"/>
    <property type="match status" value="1"/>
</dbReference>
<keyword evidence="3 6" id="KW-1133">Transmembrane helix</keyword>
<sequence length="487" mass="48868">MTSQEQLSETGWRALAPEAGTMTVLAGGVLVQALTIFLTTSLMPSAVAEIGGQSLYAWATTAYVIASVVAATMISRVLGRLRAIASYLLGFGLFILGSLLCAVAPVMQVLLIGRAIQGLGGGLLAGLAFTMICRALPEHLWGRGTALVSAMFGVGTLVGPALGGLLAQLGAWRLAFVIAAALAAGLAVLAPRVLPQTERATTSDPLPLLSLTLLVAGVAALSIASIVDGDVWVAVLLIAAAVLLVVFIVVDRAARGKVLPDATYAAKSPLPWIYLTICIAVTAVVVEAFTPLFGQQMSGLPPLAAGFLGATISAGWSFTGLVSVNARSARARRIMVLGGLTLVALGLLLSTAIQSVASGDLAVAGWAIALVVAGAGIGMAFPHLSVAVMSSTDDEGDAAKAAAGIPTTNLIAQALGAATAGVLVNAGLPSIDQAAINLFAGLGILALIGVGAALVTVRTARGLRAEPLGGPAGRETSPSVETRSAIP</sequence>
<dbReference type="GO" id="GO:0005886">
    <property type="term" value="C:plasma membrane"/>
    <property type="evidence" value="ECO:0007669"/>
    <property type="project" value="UniProtKB-SubCell"/>
</dbReference>
<protein>
    <submittedName>
        <fullName evidence="8">MFS transporter</fullName>
    </submittedName>
</protein>
<keyword evidence="9" id="KW-1185">Reference proteome</keyword>
<feature type="transmembrane region" description="Helical" evidence="6">
    <location>
        <begin position="172"/>
        <end position="194"/>
    </location>
</feature>
<name>A0A7L4YPJ4_9ACTN</name>
<evidence type="ECO:0000256" key="1">
    <source>
        <dbReference type="ARBA" id="ARBA00004651"/>
    </source>
</evidence>
<feature type="transmembrane region" description="Helical" evidence="6">
    <location>
        <begin position="300"/>
        <end position="322"/>
    </location>
</feature>
<feature type="transmembrane region" description="Helical" evidence="6">
    <location>
        <begin position="206"/>
        <end position="226"/>
    </location>
</feature>
<feature type="transmembrane region" description="Helical" evidence="6">
    <location>
        <begin position="55"/>
        <end position="75"/>
    </location>
</feature>
<feature type="transmembrane region" description="Helical" evidence="6">
    <location>
        <begin position="145"/>
        <end position="166"/>
    </location>
</feature>
<dbReference type="PRINTS" id="PR01036">
    <property type="entry name" value="TCRTETB"/>
</dbReference>
<reference evidence="8 9" key="1">
    <citation type="journal article" date="2018" name="Int. J. Syst. Evol. Microbiol.">
        <title>Epidermidibacterium keratini gen. nov., sp. nov., a member of the family Sporichthyaceae, isolated from keratin epidermis.</title>
        <authorList>
            <person name="Lee D.G."/>
            <person name="Trujillo M.E."/>
            <person name="Kang S."/>
            <person name="Nam J.J."/>
            <person name="Kim Y.J."/>
        </authorList>
    </citation>
    <scope>NUCLEOTIDE SEQUENCE [LARGE SCALE GENOMIC DNA]</scope>
    <source>
        <strain evidence="8 9">EPI-7</strain>
    </source>
</reference>
<dbReference type="PROSITE" id="PS50850">
    <property type="entry name" value="MFS"/>
    <property type="match status" value="1"/>
</dbReference>
<dbReference type="SUPFAM" id="SSF103473">
    <property type="entry name" value="MFS general substrate transporter"/>
    <property type="match status" value="1"/>
</dbReference>
<feature type="transmembrane region" description="Helical" evidence="6">
    <location>
        <begin position="363"/>
        <end position="389"/>
    </location>
</feature>
<evidence type="ECO:0000256" key="3">
    <source>
        <dbReference type="ARBA" id="ARBA00022989"/>
    </source>
</evidence>
<feature type="region of interest" description="Disordered" evidence="5">
    <location>
        <begin position="465"/>
        <end position="487"/>
    </location>
</feature>
<keyword evidence="2 6" id="KW-0812">Transmembrane</keyword>
<dbReference type="InterPro" id="IPR036259">
    <property type="entry name" value="MFS_trans_sf"/>
</dbReference>
<feature type="domain" description="Major facilitator superfamily (MFS) profile" evidence="7">
    <location>
        <begin position="21"/>
        <end position="461"/>
    </location>
</feature>
<dbReference type="OrthoDB" id="3503984at2"/>
<evidence type="ECO:0000256" key="5">
    <source>
        <dbReference type="SAM" id="MobiDB-lite"/>
    </source>
</evidence>
<evidence type="ECO:0000256" key="6">
    <source>
        <dbReference type="SAM" id="Phobius"/>
    </source>
</evidence>
<proteinExistence type="predicted"/>
<evidence type="ECO:0000313" key="8">
    <source>
        <dbReference type="EMBL" id="QHC00719.1"/>
    </source>
</evidence>
<dbReference type="Pfam" id="PF07690">
    <property type="entry name" value="MFS_1"/>
    <property type="match status" value="1"/>
</dbReference>
<dbReference type="InterPro" id="IPR020846">
    <property type="entry name" value="MFS_dom"/>
</dbReference>
<dbReference type="Proteomes" id="UP000463857">
    <property type="component" value="Chromosome"/>
</dbReference>
<feature type="transmembrane region" description="Helical" evidence="6">
    <location>
        <begin position="232"/>
        <end position="250"/>
    </location>
</feature>
<dbReference type="GO" id="GO:0022857">
    <property type="term" value="F:transmembrane transporter activity"/>
    <property type="evidence" value="ECO:0007669"/>
    <property type="project" value="InterPro"/>
</dbReference>
<gene>
    <name evidence="8" type="ORF">EK0264_10750</name>
</gene>
<evidence type="ECO:0000256" key="2">
    <source>
        <dbReference type="ARBA" id="ARBA00022692"/>
    </source>
</evidence>
<accession>A0A7L4YPJ4</accession>
<evidence type="ECO:0000259" key="7">
    <source>
        <dbReference type="PROSITE" id="PS50850"/>
    </source>
</evidence>
<dbReference type="RefSeq" id="WP_159545480.1">
    <property type="nucleotide sequence ID" value="NZ_CP047156.1"/>
</dbReference>
<feature type="transmembrane region" description="Helical" evidence="6">
    <location>
        <begin position="21"/>
        <end position="43"/>
    </location>
</feature>
<dbReference type="PANTHER" id="PTHR23501">
    <property type="entry name" value="MAJOR FACILITATOR SUPERFAMILY"/>
    <property type="match status" value="1"/>
</dbReference>
<feature type="transmembrane region" description="Helical" evidence="6">
    <location>
        <begin position="410"/>
        <end position="428"/>
    </location>
</feature>
<dbReference type="Gene3D" id="1.20.1250.20">
    <property type="entry name" value="MFS general substrate transporter like domains"/>
    <property type="match status" value="1"/>
</dbReference>
<feature type="transmembrane region" description="Helical" evidence="6">
    <location>
        <begin position="434"/>
        <end position="457"/>
    </location>
</feature>
<feature type="transmembrane region" description="Helical" evidence="6">
    <location>
        <begin position="87"/>
        <end position="109"/>
    </location>
</feature>
<dbReference type="AlphaFoldDB" id="A0A7L4YPJ4"/>
<evidence type="ECO:0000313" key="9">
    <source>
        <dbReference type="Proteomes" id="UP000463857"/>
    </source>
</evidence>
<dbReference type="Gene3D" id="1.20.1720.10">
    <property type="entry name" value="Multidrug resistance protein D"/>
    <property type="match status" value="1"/>
</dbReference>